<reference evidence="3" key="1">
    <citation type="submission" date="2016-10" db="EMBL/GenBank/DDBJ databases">
        <authorList>
            <person name="Varghese N."/>
            <person name="Submissions S."/>
        </authorList>
    </citation>
    <scope>NUCLEOTIDE SEQUENCE [LARGE SCALE GENOMIC DNA]</scope>
    <source>
        <strain evidence="3">LMG 24016</strain>
    </source>
</reference>
<dbReference type="InterPro" id="IPR052345">
    <property type="entry name" value="Rad_response_metalloprotease"/>
</dbReference>
<dbReference type="CDD" id="cd00093">
    <property type="entry name" value="HTH_XRE"/>
    <property type="match status" value="1"/>
</dbReference>
<keyword evidence="3" id="KW-1185">Reference proteome</keyword>
<organism evidence="2 3">
    <name type="scientific">Pseudomonas guineae</name>
    <dbReference type="NCBI Taxonomy" id="425504"/>
    <lineage>
        <taxon>Bacteria</taxon>
        <taxon>Pseudomonadati</taxon>
        <taxon>Pseudomonadota</taxon>
        <taxon>Gammaproteobacteria</taxon>
        <taxon>Pseudomonadales</taxon>
        <taxon>Pseudomonadaceae</taxon>
        <taxon>Pseudomonas</taxon>
    </lineage>
</organism>
<dbReference type="EMBL" id="FOQL01000003">
    <property type="protein sequence ID" value="SFI70395.1"/>
    <property type="molecule type" value="Genomic_DNA"/>
</dbReference>
<evidence type="ECO:0000313" key="2">
    <source>
        <dbReference type="EMBL" id="SFI70395.1"/>
    </source>
</evidence>
<dbReference type="InterPro" id="IPR010359">
    <property type="entry name" value="IrrE_HExxH"/>
</dbReference>
<dbReference type="Pfam" id="PF06114">
    <property type="entry name" value="Peptidase_M78"/>
    <property type="match status" value="1"/>
</dbReference>
<dbReference type="SMART" id="SM00530">
    <property type="entry name" value="HTH_XRE"/>
    <property type="match status" value="1"/>
</dbReference>
<dbReference type="PANTHER" id="PTHR43236">
    <property type="entry name" value="ANTITOXIN HIGA1"/>
    <property type="match status" value="1"/>
</dbReference>
<dbReference type="PANTHER" id="PTHR43236:SF2">
    <property type="entry name" value="BLL0069 PROTEIN"/>
    <property type="match status" value="1"/>
</dbReference>
<protein>
    <submittedName>
        <fullName evidence="2">Zn-dependent peptidase ImmA, M78 family</fullName>
    </submittedName>
</protein>
<evidence type="ECO:0000313" key="3">
    <source>
        <dbReference type="Proteomes" id="UP000243606"/>
    </source>
</evidence>
<dbReference type="OrthoDB" id="9796786at2"/>
<accession>A0A1I3KDX0</accession>
<gene>
    <name evidence="2" type="ORF">SAMN05216206_2787</name>
</gene>
<evidence type="ECO:0000259" key="1">
    <source>
        <dbReference type="SMART" id="SM00530"/>
    </source>
</evidence>
<sequence length="391" mass="43275">MPGINPELLVWARETAGLTREKAAKALSIGGSKVPAFEMLRRYEEGEKEVSRALLVKMAGVYRRPLLVFYLPSPPARAERGEDFRTLPDELRIESKGSLDALVRDIYVRQDLIKNVLQDIEEAFPRDYVGSVKPDLEPASASLRLGELIGFDINQFRRFGKTEEAFSYLRKLIEAKGTFVLLIGNLGSHHTNIPVEAFRGFALSDKIAPFIVINDQDAPSARSFTLLHEFAHILIGVTGLSGSRAEQAIERYCNDIASLLLLPPGDLSKENWHAENIEVLTRKISGFARSINVSGSLVAYRLLTAGMIQADTWNLLSQKFRELWVAQKAADKEGRDGSSGPSYYVVRRHKLGGAIVDLVQRTMREGALTATKAGRVLGVKPANVYNLVGTL</sequence>
<dbReference type="STRING" id="425504.SAMN05216206_2787"/>
<dbReference type="Gene3D" id="1.10.10.2910">
    <property type="match status" value="1"/>
</dbReference>
<proteinExistence type="predicted"/>
<dbReference type="InterPro" id="IPR001387">
    <property type="entry name" value="Cro/C1-type_HTH"/>
</dbReference>
<dbReference type="AlphaFoldDB" id="A0A1I3KDX0"/>
<feature type="domain" description="HTH cro/C1-type" evidence="1">
    <location>
        <begin position="8"/>
        <end position="69"/>
    </location>
</feature>
<dbReference type="Proteomes" id="UP000243606">
    <property type="component" value="Unassembled WGS sequence"/>
</dbReference>
<dbReference type="RefSeq" id="WP_090242876.1">
    <property type="nucleotide sequence ID" value="NZ_FOQL01000003.1"/>
</dbReference>
<name>A0A1I3KDX0_9PSED</name>